<name>A0ABT7DW18_9NEIS</name>
<dbReference type="PANTHER" id="PTHR43033">
    <property type="entry name" value="TRNA(ILE)-LYSIDINE SYNTHASE-RELATED"/>
    <property type="match status" value="1"/>
</dbReference>
<keyword evidence="2 8" id="KW-0963">Cytoplasm</keyword>
<evidence type="ECO:0000256" key="1">
    <source>
        <dbReference type="ARBA" id="ARBA00004496"/>
    </source>
</evidence>
<comment type="function">
    <text evidence="8">Ligates lysine onto the cytidine present at position 34 of the AUA codon-specific tRNA(Ile) that contains the anticodon CAU, in an ATP-dependent manner. Cytidine is converted to lysidine, thus changing the amino acid specificity of the tRNA from methionine to isoleucine.</text>
</comment>
<comment type="catalytic activity">
    <reaction evidence="7 8">
        <text>cytidine(34) in tRNA(Ile2) + L-lysine + ATP = lysidine(34) in tRNA(Ile2) + AMP + diphosphate + H(+)</text>
        <dbReference type="Rhea" id="RHEA:43744"/>
        <dbReference type="Rhea" id="RHEA-COMP:10625"/>
        <dbReference type="Rhea" id="RHEA-COMP:10670"/>
        <dbReference type="ChEBI" id="CHEBI:15378"/>
        <dbReference type="ChEBI" id="CHEBI:30616"/>
        <dbReference type="ChEBI" id="CHEBI:32551"/>
        <dbReference type="ChEBI" id="CHEBI:33019"/>
        <dbReference type="ChEBI" id="CHEBI:82748"/>
        <dbReference type="ChEBI" id="CHEBI:83665"/>
        <dbReference type="ChEBI" id="CHEBI:456215"/>
        <dbReference type="EC" id="6.3.4.19"/>
    </reaction>
</comment>
<dbReference type="Gene3D" id="1.20.59.20">
    <property type="match status" value="1"/>
</dbReference>
<feature type="binding site" evidence="8">
    <location>
        <begin position="14"/>
        <end position="19"/>
    </location>
    <ligand>
        <name>ATP</name>
        <dbReference type="ChEBI" id="CHEBI:30616"/>
    </ligand>
</feature>
<evidence type="ECO:0000313" key="11">
    <source>
        <dbReference type="Proteomes" id="UP001172778"/>
    </source>
</evidence>
<dbReference type="NCBIfam" id="TIGR02432">
    <property type="entry name" value="lysidine_TilS_N"/>
    <property type="match status" value="1"/>
</dbReference>
<keyword evidence="3 8" id="KW-0436">Ligase</keyword>
<dbReference type="EMBL" id="JARRAF010000004">
    <property type="protein sequence ID" value="MDK2123308.1"/>
    <property type="molecule type" value="Genomic_DNA"/>
</dbReference>
<dbReference type="NCBIfam" id="TIGR02433">
    <property type="entry name" value="lysidine_TilS_C"/>
    <property type="match status" value="1"/>
</dbReference>
<evidence type="ECO:0000256" key="2">
    <source>
        <dbReference type="ARBA" id="ARBA00022490"/>
    </source>
</evidence>
<dbReference type="Proteomes" id="UP001172778">
    <property type="component" value="Unassembled WGS sequence"/>
</dbReference>
<gene>
    <name evidence="8 10" type="primary">tilS</name>
    <name evidence="10" type="ORF">PZA18_04490</name>
</gene>
<evidence type="ECO:0000259" key="9">
    <source>
        <dbReference type="SMART" id="SM00977"/>
    </source>
</evidence>
<comment type="similarity">
    <text evidence="8">Belongs to the tRNA(Ile)-lysidine synthase family.</text>
</comment>
<dbReference type="Gene3D" id="3.40.50.620">
    <property type="entry name" value="HUPs"/>
    <property type="match status" value="1"/>
</dbReference>
<keyword evidence="4 8" id="KW-0819">tRNA processing</keyword>
<evidence type="ECO:0000256" key="6">
    <source>
        <dbReference type="ARBA" id="ARBA00022840"/>
    </source>
</evidence>
<dbReference type="Pfam" id="PF01171">
    <property type="entry name" value="ATP_bind_3"/>
    <property type="match status" value="1"/>
</dbReference>
<dbReference type="InterPro" id="IPR011063">
    <property type="entry name" value="TilS/TtcA_N"/>
</dbReference>
<evidence type="ECO:0000256" key="3">
    <source>
        <dbReference type="ARBA" id="ARBA00022598"/>
    </source>
</evidence>
<dbReference type="GO" id="GO:0032267">
    <property type="term" value="F:tRNA(Ile)-lysidine synthase activity"/>
    <property type="evidence" value="ECO:0007669"/>
    <property type="project" value="UniProtKB-EC"/>
</dbReference>
<keyword evidence="6 8" id="KW-0067">ATP-binding</keyword>
<evidence type="ECO:0000313" key="10">
    <source>
        <dbReference type="EMBL" id="MDK2123308.1"/>
    </source>
</evidence>
<accession>A0ABT7DW18</accession>
<protein>
    <recommendedName>
        <fullName evidence="8">tRNA(Ile)-lysidine synthase</fullName>
        <ecNumber evidence="8">6.3.4.19</ecNumber>
    </recommendedName>
    <alternativeName>
        <fullName evidence="8">tRNA(Ile)-2-lysyl-cytidine synthase</fullName>
    </alternativeName>
    <alternativeName>
        <fullName evidence="8">tRNA(Ile)-lysidine synthetase</fullName>
    </alternativeName>
</protein>
<keyword evidence="11" id="KW-1185">Reference proteome</keyword>
<evidence type="ECO:0000256" key="7">
    <source>
        <dbReference type="ARBA" id="ARBA00048539"/>
    </source>
</evidence>
<dbReference type="RefSeq" id="WP_284099765.1">
    <property type="nucleotide sequence ID" value="NZ_JARRAF010000004.1"/>
</dbReference>
<dbReference type="EC" id="6.3.4.19" evidence="8"/>
<dbReference type="PANTHER" id="PTHR43033:SF1">
    <property type="entry name" value="TRNA(ILE)-LYSIDINE SYNTHASE-RELATED"/>
    <property type="match status" value="1"/>
</dbReference>
<reference evidence="10" key="1">
    <citation type="submission" date="2023-03" db="EMBL/GenBank/DDBJ databases">
        <title>Chitinimonas shenzhenensis gen. nov., sp. nov., a novel member of family Burkholderiaceae isolated from activated sludge collected in Shen Zhen, China.</title>
        <authorList>
            <person name="Wang X."/>
        </authorList>
    </citation>
    <scope>NUCLEOTIDE SEQUENCE</scope>
    <source>
        <strain evidence="10">DQS-5</strain>
    </source>
</reference>
<dbReference type="InterPro" id="IPR012795">
    <property type="entry name" value="tRNA_Ile_lys_synt_N"/>
</dbReference>
<evidence type="ECO:0000256" key="5">
    <source>
        <dbReference type="ARBA" id="ARBA00022741"/>
    </source>
</evidence>
<sequence length="429" mass="48742">MPDLAGRAVTVGLSGGLDSVCLLRVLHQLQDSIPHILRAVHVHHGLSPNADYWAESCQRLCERLEVPLQVFRVVVRRHGGQSLEAEARRARYEVYEALQTDIVALAHHLDDQAETVLLQLLRGGGVRGMAAMPAQRKLESGTILWRPLLQTPRTALQAWMLQEGAGWVEDESNQDSRFDRNFLRNEVVPLLKSRFDDCAEVLDATSRQMGMTASLTDDLAELDCGLWNGVLDLARLASLPDRRKLNALRWFMARYKVSLTGRQLEEWARQLWNGAADAMPVLVQGKRAFRRYREKLFVDDLTLNPSPVSLGWQGQANLTLKDWGGEMRFEIVPERGIDRSILPRLTIRPRSGGELIRPGPGRPLRPVKHLFQEADIPPWLRKRWPLLFDGDALVAVPSLAIAAEYQSIDGFRPQWRPNDWPDRDLPRWI</sequence>
<comment type="domain">
    <text evidence="8">The N-terminal region contains the highly conserved SGGXDS motif, predicted to be a P-loop motif involved in ATP binding.</text>
</comment>
<organism evidence="10 11">
    <name type="scientific">Parachitinimonas caeni</name>
    <dbReference type="NCBI Taxonomy" id="3031301"/>
    <lineage>
        <taxon>Bacteria</taxon>
        <taxon>Pseudomonadati</taxon>
        <taxon>Pseudomonadota</taxon>
        <taxon>Betaproteobacteria</taxon>
        <taxon>Neisseriales</taxon>
        <taxon>Chitinibacteraceae</taxon>
        <taxon>Parachitinimonas</taxon>
    </lineage>
</organism>
<evidence type="ECO:0000256" key="4">
    <source>
        <dbReference type="ARBA" id="ARBA00022694"/>
    </source>
</evidence>
<comment type="caution">
    <text evidence="10">The sequence shown here is derived from an EMBL/GenBank/DDBJ whole genome shotgun (WGS) entry which is preliminary data.</text>
</comment>
<dbReference type="InterPro" id="IPR014729">
    <property type="entry name" value="Rossmann-like_a/b/a_fold"/>
</dbReference>
<evidence type="ECO:0000256" key="8">
    <source>
        <dbReference type="HAMAP-Rule" id="MF_01161"/>
    </source>
</evidence>
<dbReference type="InterPro" id="IPR012796">
    <property type="entry name" value="Lysidine-tRNA-synth_C"/>
</dbReference>
<dbReference type="InterPro" id="IPR015262">
    <property type="entry name" value="tRNA_Ile_lys_synt_subst-bd"/>
</dbReference>
<comment type="subcellular location">
    <subcellularLocation>
        <location evidence="1 8">Cytoplasm</location>
    </subcellularLocation>
</comment>
<dbReference type="SUPFAM" id="SSF82829">
    <property type="entry name" value="MesJ substrate recognition domain-like"/>
    <property type="match status" value="1"/>
</dbReference>
<dbReference type="CDD" id="cd01992">
    <property type="entry name" value="TilS_N"/>
    <property type="match status" value="1"/>
</dbReference>
<proteinExistence type="inferred from homology"/>
<dbReference type="InterPro" id="IPR012094">
    <property type="entry name" value="tRNA_Ile_lys_synt"/>
</dbReference>
<dbReference type="SUPFAM" id="SSF56037">
    <property type="entry name" value="PheT/TilS domain"/>
    <property type="match status" value="1"/>
</dbReference>
<keyword evidence="5 8" id="KW-0547">Nucleotide-binding</keyword>
<dbReference type="HAMAP" id="MF_01161">
    <property type="entry name" value="tRNA_Ile_lys_synt"/>
    <property type="match status" value="1"/>
</dbReference>
<dbReference type="SUPFAM" id="SSF52402">
    <property type="entry name" value="Adenine nucleotide alpha hydrolases-like"/>
    <property type="match status" value="1"/>
</dbReference>
<dbReference type="Pfam" id="PF11734">
    <property type="entry name" value="TilS_C"/>
    <property type="match status" value="1"/>
</dbReference>
<dbReference type="SMART" id="SM00977">
    <property type="entry name" value="TilS_C"/>
    <property type="match status" value="1"/>
</dbReference>
<feature type="domain" description="Lysidine-tRNA(Ile) synthetase C-terminal" evidence="9">
    <location>
        <begin position="345"/>
        <end position="415"/>
    </location>
</feature>
<dbReference type="Pfam" id="PF09179">
    <property type="entry name" value="TilS"/>
    <property type="match status" value="1"/>
</dbReference>